<dbReference type="GO" id="GO:0005739">
    <property type="term" value="C:mitochondrion"/>
    <property type="evidence" value="ECO:0007669"/>
    <property type="project" value="TreeGrafter"/>
</dbReference>
<evidence type="ECO:0000313" key="6">
    <source>
        <dbReference type="Proteomes" id="UP000800082"/>
    </source>
</evidence>
<proteinExistence type="inferred from homology"/>
<evidence type="ECO:0000259" key="4">
    <source>
        <dbReference type="Pfam" id="PF03364"/>
    </source>
</evidence>
<dbReference type="GO" id="GO:0048039">
    <property type="term" value="F:ubiquinone binding"/>
    <property type="evidence" value="ECO:0007669"/>
    <property type="project" value="InterPro"/>
</dbReference>
<dbReference type="OrthoDB" id="292693at2759"/>
<protein>
    <recommendedName>
        <fullName evidence="4">Coenzyme Q-binding protein COQ10 START domain-containing protein</fullName>
    </recommendedName>
</protein>
<comment type="function">
    <text evidence="3">Required for the function of coenzyme Q in the respiratory chain. May serve as a chaperone or may be involved in the transport of Q6 from its site of synthesis to the catalytic sites of the respiratory complexes.</text>
</comment>
<evidence type="ECO:0000313" key="5">
    <source>
        <dbReference type="EMBL" id="KAF1929600.1"/>
    </source>
</evidence>
<evidence type="ECO:0000256" key="2">
    <source>
        <dbReference type="ARBA" id="ARBA00011814"/>
    </source>
</evidence>
<feature type="domain" description="Coenzyme Q-binding protein COQ10 START" evidence="4">
    <location>
        <begin position="45"/>
        <end position="205"/>
    </location>
</feature>
<comment type="subunit">
    <text evidence="2">Interacts with coenzyme Q.</text>
</comment>
<organism evidence="5 6">
    <name type="scientific">Didymella exigua CBS 183.55</name>
    <dbReference type="NCBI Taxonomy" id="1150837"/>
    <lineage>
        <taxon>Eukaryota</taxon>
        <taxon>Fungi</taxon>
        <taxon>Dikarya</taxon>
        <taxon>Ascomycota</taxon>
        <taxon>Pezizomycotina</taxon>
        <taxon>Dothideomycetes</taxon>
        <taxon>Pleosporomycetidae</taxon>
        <taxon>Pleosporales</taxon>
        <taxon>Pleosporineae</taxon>
        <taxon>Didymellaceae</taxon>
        <taxon>Didymella</taxon>
    </lineage>
</organism>
<dbReference type="Pfam" id="PF03364">
    <property type="entry name" value="Polyketide_cyc"/>
    <property type="match status" value="1"/>
</dbReference>
<dbReference type="InterPro" id="IPR005031">
    <property type="entry name" value="COQ10_START"/>
</dbReference>
<evidence type="ECO:0000256" key="1">
    <source>
        <dbReference type="ARBA" id="ARBA00006885"/>
    </source>
</evidence>
<dbReference type="RefSeq" id="XP_033449848.1">
    <property type="nucleotide sequence ID" value="XM_033587323.1"/>
</dbReference>
<dbReference type="InterPro" id="IPR044996">
    <property type="entry name" value="COQ10-like"/>
</dbReference>
<dbReference type="AlphaFoldDB" id="A0A6A5RQJ6"/>
<dbReference type="InterPro" id="IPR023393">
    <property type="entry name" value="START-like_dom_sf"/>
</dbReference>
<dbReference type="GO" id="GO:0045333">
    <property type="term" value="P:cellular respiration"/>
    <property type="evidence" value="ECO:0007669"/>
    <property type="project" value="InterPro"/>
</dbReference>
<gene>
    <name evidence="5" type="ORF">M421DRAFT_124717</name>
</gene>
<comment type="similarity">
    <text evidence="1">Belongs to the COQ10 family.</text>
</comment>
<dbReference type="GeneID" id="54344969"/>
<dbReference type="Gene3D" id="3.30.530.20">
    <property type="match status" value="1"/>
</dbReference>
<keyword evidence="6" id="KW-1185">Reference proteome</keyword>
<dbReference type="PANTHER" id="PTHR12901:SF10">
    <property type="entry name" value="COENZYME Q-BINDING PROTEIN COQ10, MITOCHONDRIAL"/>
    <property type="match status" value="1"/>
</dbReference>
<sequence length="233" mass="25713">MATLALLLRPSPRLPRPPQPRTFLSHLIPPSSAAPLQTLRASRTLPYPSAPIYSIIADVPSYAAFLPYCTHSHITHWSAPDAHTGRRWPSIGVLTSGFGALTESFTSRVYCVPGRVVESVAGDTQTALSRDAIRHHLEGEGGHVDKEGSRGLLTHLRNTWTVEELGQRRTRIELALEFRFSSPMYAALSAGVAPKVADAMVKAFEERVGRLLSEDPRMVDARLEQLDGSRMRR</sequence>
<reference evidence="5" key="1">
    <citation type="journal article" date="2020" name="Stud. Mycol.">
        <title>101 Dothideomycetes genomes: a test case for predicting lifestyles and emergence of pathogens.</title>
        <authorList>
            <person name="Haridas S."/>
            <person name="Albert R."/>
            <person name="Binder M."/>
            <person name="Bloem J."/>
            <person name="Labutti K."/>
            <person name="Salamov A."/>
            <person name="Andreopoulos B."/>
            <person name="Baker S."/>
            <person name="Barry K."/>
            <person name="Bills G."/>
            <person name="Bluhm B."/>
            <person name="Cannon C."/>
            <person name="Castanera R."/>
            <person name="Culley D."/>
            <person name="Daum C."/>
            <person name="Ezra D."/>
            <person name="Gonzalez J."/>
            <person name="Henrissat B."/>
            <person name="Kuo A."/>
            <person name="Liang C."/>
            <person name="Lipzen A."/>
            <person name="Lutzoni F."/>
            <person name="Magnuson J."/>
            <person name="Mondo S."/>
            <person name="Nolan M."/>
            <person name="Ohm R."/>
            <person name="Pangilinan J."/>
            <person name="Park H.-J."/>
            <person name="Ramirez L."/>
            <person name="Alfaro M."/>
            <person name="Sun H."/>
            <person name="Tritt A."/>
            <person name="Yoshinaga Y."/>
            <person name="Zwiers L.-H."/>
            <person name="Turgeon B."/>
            <person name="Goodwin S."/>
            <person name="Spatafora J."/>
            <person name="Crous P."/>
            <person name="Grigoriev I."/>
        </authorList>
    </citation>
    <scope>NUCLEOTIDE SEQUENCE</scope>
    <source>
        <strain evidence="5">CBS 183.55</strain>
    </source>
</reference>
<evidence type="ECO:0000256" key="3">
    <source>
        <dbReference type="ARBA" id="ARBA00024947"/>
    </source>
</evidence>
<accession>A0A6A5RQJ6</accession>
<dbReference type="PANTHER" id="PTHR12901">
    <property type="entry name" value="SPERM PROTEIN HOMOLOG"/>
    <property type="match status" value="1"/>
</dbReference>
<name>A0A6A5RQJ6_9PLEO</name>
<dbReference type="CDD" id="cd07813">
    <property type="entry name" value="COQ10p_like"/>
    <property type="match status" value="1"/>
</dbReference>
<dbReference type="EMBL" id="ML978965">
    <property type="protein sequence ID" value="KAF1929600.1"/>
    <property type="molecule type" value="Genomic_DNA"/>
</dbReference>
<dbReference type="Proteomes" id="UP000800082">
    <property type="component" value="Unassembled WGS sequence"/>
</dbReference>
<dbReference type="SUPFAM" id="SSF55961">
    <property type="entry name" value="Bet v1-like"/>
    <property type="match status" value="1"/>
</dbReference>